<keyword evidence="2" id="KW-1185">Reference proteome</keyword>
<name>A0ACC5WVG7_PANGG</name>
<sequence length="177" mass="19754">MYVEVYAKILSKANAVLLCRTHTWRRSSACDLRKRSRGQEGHLHQRSGDGFSKNRTRIMAPIIMVDLQAWEAANLPGLAFLSVVILFILSITLLALCTSCQRQSFTLDNSGTVERSTSTLVRVVDQGNAAENPAPERNPTVLPEDLQLGPNQQFKHWRSHTLERNPQTTENGGKATL</sequence>
<comment type="caution">
    <text evidence="1">The sequence shown here is derived from an EMBL/GenBank/DDBJ whole genome shotgun (WGS) entry which is preliminary data.</text>
</comment>
<accession>A0ACC5WVG7</accession>
<organism evidence="1 2">
    <name type="scientific">Pangasianodon gigas</name>
    <name type="common">Mekong giant catfish</name>
    <name type="synonym">Pangasius gigas</name>
    <dbReference type="NCBI Taxonomy" id="30993"/>
    <lineage>
        <taxon>Eukaryota</taxon>
        <taxon>Metazoa</taxon>
        <taxon>Chordata</taxon>
        <taxon>Craniata</taxon>
        <taxon>Vertebrata</taxon>
        <taxon>Euteleostomi</taxon>
        <taxon>Actinopterygii</taxon>
        <taxon>Neopterygii</taxon>
        <taxon>Teleostei</taxon>
        <taxon>Ostariophysi</taxon>
        <taxon>Siluriformes</taxon>
        <taxon>Pangasiidae</taxon>
        <taxon>Pangasianodon</taxon>
    </lineage>
</organism>
<dbReference type="EMBL" id="CM040463">
    <property type="protein sequence ID" value="MCI4383024.1"/>
    <property type="molecule type" value="Genomic_DNA"/>
</dbReference>
<protein>
    <submittedName>
        <fullName evidence="1">Uncharacterized protein</fullName>
    </submittedName>
</protein>
<dbReference type="Proteomes" id="UP000829447">
    <property type="component" value="Linkage Group LG10"/>
</dbReference>
<gene>
    <name evidence="1" type="ORF">PGIGA_G00021520</name>
</gene>
<evidence type="ECO:0000313" key="2">
    <source>
        <dbReference type="Proteomes" id="UP000829447"/>
    </source>
</evidence>
<evidence type="ECO:0000313" key="1">
    <source>
        <dbReference type="EMBL" id="MCI4383024.1"/>
    </source>
</evidence>
<reference evidence="1 2" key="1">
    <citation type="journal article" date="2022" name="bioRxiv">
        <title>An ancient truncated duplication of the anti-Mullerian hormone receptor type 2 gene is a potential conserved master sex determinant in the Pangasiidae catfish family.</title>
        <authorList>
            <person name="Wen M."/>
            <person name="Pan Q."/>
            <person name="Jouanno E."/>
            <person name="Montfort J."/>
            <person name="Zahm M."/>
            <person name="Cabau C."/>
            <person name="Klopp C."/>
            <person name="Iampietro C."/>
            <person name="Roques C."/>
            <person name="Bouchez O."/>
            <person name="Castinel A."/>
            <person name="Donnadieu C."/>
            <person name="Parrinello H."/>
            <person name="Poncet C."/>
            <person name="Belmonte E."/>
            <person name="Gautier V."/>
            <person name="Avarre J.-C."/>
            <person name="Dugue R."/>
            <person name="Gustiano R."/>
            <person name="Ha T.T.T."/>
            <person name="Campet M."/>
            <person name="Sriphairoj K."/>
            <person name="Ribolli J."/>
            <person name="de Almeida F.L."/>
            <person name="Desvignes T."/>
            <person name="Postlethwait J.H."/>
            <person name="Bucao C.F."/>
            <person name="Robinson-Rechavi M."/>
            <person name="Bobe J."/>
            <person name="Herpin A."/>
            <person name="Guiguen Y."/>
        </authorList>
    </citation>
    <scope>NUCLEOTIDE SEQUENCE [LARGE SCALE GENOMIC DNA]</scope>
    <source>
        <strain evidence="1">YG-Dec2019</strain>
    </source>
</reference>
<proteinExistence type="predicted"/>